<evidence type="ECO:0000256" key="1">
    <source>
        <dbReference type="SAM" id="MobiDB-lite"/>
    </source>
</evidence>
<gene>
    <name evidence="2" type="ORF">IPI13_09295</name>
</gene>
<reference evidence="2 3" key="1">
    <citation type="submission" date="2020-10" db="EMBL/GenBank/DDBJ databases">
        <title>Connecting structure to function with the recovery of over 1000 high-quality activated sludge metagenome-assembled genomes encoding full-length rRNA genes using long-read sequencing.</title>
        <authorList>
            <person name="Singleton C.M."/>
            <person name="Petriglieri F."/>
            <person name="Kristensen J.M."/>
            <person name="Kirkegaard R.H."/>
            <person name="Michaelsen T.Y."/>
            <person name="Andersen M.H."/>
            <person name="Karst S.M."/>
            <person name="Dueholm M.S."/>
            <person name="Nielsen P.H."/>
            <person name="Albertsen M."/>
        </authorList>
    </citation>
    <scope>NUCLEOTIDE SEQUENCE [LARGE SCALE GENOMIC DNA]</scope>
    <source>
        <strain evidence="2">Ega_18-Q3-R5-49_MAXAC.001</strain>
    </source>
</reference>
<evidence type="ECO:0000313" key="2">
    <source>
        <dbReference type="EMBL" id="MBK7273341.1"/>
    </source>
</evidence>
<accession>A0A935M5I7</accession>
<feature type="compositionally biased region" description="Polar residues" evidence="1">
    <location>
        <begin position="147"/>
        <end position="157"/>
    </location>
</feature>
<evidence type="ECO:0000313" key="3">
    <source>
        <dbReference type="Proteomes" id="UP000726105"/>
    </source>
</evidence>
<comment type="caution">
    <text evidence="2">The sequence shown here is derived from an EMBL/GenBank/DDBJ whole genome shotgun (WGS) entry which is preliminary data.</text>
</comment>
<name>A0A935M5I7_9MICO</name>
<dbReference type="EMBL" id="JADJIB010000003">
    <property type="protein sequence ID" value="MBK7273341.1"/>
    <property type="molecule type" value="Genomic_DNA"/>
</dbReference>
<protein>
    <submittedName>
        <fullName evidence="2">Uncharacterized protein</fullName>
    </submittedName>
</protein>
<dbReference type="AlphaFoldDB" id="A0A935M5I7"/>
<organism evidence="2 3">
    <name type="scientific">Candidatus Phosphoribacter hodrii</name>
    <dbReference type="NCBI Taxonomy" id="2953743"/>
    <lineage>
        <taxon>Bacteria</taxon>
        <taxon>Bacillati</taxon>
        <taxon>Actinomycetota</taxon>
        <taxon>Actinomycetes</taxon>
        <taxon>Micrococcales</taxon>
        <taxon>Dermatophilaceae</taxon>
        <taxon>Candidatus Phosphoribacter</taxon>
    </lineage>
</organism>
<sequence>MQALGPLVHIEHIGDRRFQEQPFDPQQAIVQRQRRGPLQPAQRPEATEDPAFVGLGHRHDGPLGRVEAHVDSRGHGGPEQGLDKLQVERALKPQLSRPARVDRVDHEGAALDGQNDQPGGGAGVLTNHERVAQPIHGDVIGRGCAHPTSSSGVSPDT</sequence>
<feature type="compositionally biased region" description="Basic and acidic residues" evidence="1">
    <location>
        <begin position="57"/>
        <end position="91"/>
    </location>
</feature>
<proteinExistence type="predicted"/>
<feature type="region of interest" description="Disordered" evidence="1">
    <location>
        <begin position="14"/>
        <end position="157"/>
    </location>
</feature>
<feature type="compositionally biased region" description="Basic and acidic residues" evidence="1">
    <location>
        <begin position="99"/>
        <end position="109"/>
    </location>
</feature>
<dbReference type="Proteomes" id="UP000726105">
    <property type="component" value="Unassembled WGS sequence"/>
</dbReference>